<keyword evidence="3 7" id="KW-0812">Transmembrane</keyword>
<evidence type="ECO:0000256" key="7">
    <source>
        <dbReference type="SAM" id="Phobius"/>
    </source>
</evidence>
<feature type="transmembrane region" description="Helical" evidence="7">
    <location>
        <begin position="339"/>
        <end position="358"/>
    </location>
</feature>
<evidence type="ECO:0000313" key="12">
    <source>
        <dbReference type="Proteomes" id="UP001271263"/>
    </source>
</evidence>
<evidence type="ECO:0000256" key="4">
    <source>
        <dbReference type="ARBA" id="ARBA00022989"/>
    </source>
</evidence>
<organism evidence="9 11">
    <name type="scientific">Shewanella fidelis</name>
    <dbReference type="NCBI Taxonomy" id="173509"/>
    <lineage>
        <taxon>Bacteria</taxon>
        <taxon>Pseudomonadati</taxon>
        <taxon>Pseudomonadota</taxon>
        <taxon>Gammaproteobacteria</taxon>
        <taxon>Alteromonadales</taxon>
        <taxon>Shewanellaceae</taxon>
        <taxon>Shewanella</taxon>
    </lineage>
</organism>
<gene>
    <name evidence="9" type="ORF">OS133_06945</name>
    <name evidence="10" type="ORF">OS134_10905</name>
</gene>
<dbReference type="Proteomes" id="UP001259340">
    <property type="component" value="Unassembled WGS sequence"/>
</dbReference>
<feature type="coiled-coil region" evidence="6">
    <location>
        <begin position="229"/>
        <end position="270"/>
    </location>
</feature>
<reference evidence="9" key="2">
    <citation type="submission" date="2022-11" db="EMBL/GenBank/DDBJ databases">
        <title>Prophages regulate Shewanella fidelis motility and biofilm formation: implications for gut colonization dynamics in Ciona robusta.</title>
        <authorList>
            <person name="Natarajan O."/>
            <person name="Gibboney S.L."/>
            <person name="Young M.N."/>
            <person name="Lim S.J."/>
            <person name="Pluta N."/>
            <person name="Atkinson C.G.F."/>
            <person name="Leigh B.A."/>
            <person name="Liberti A."/>
            <person name="Kees E."/>
            <person name="Breitbart M."/>
            <person name="Gralnick J."/>
            <person name="Dishaw L.J."/>
        </authorList>
    </citation>
    <scope>NUCLEOTIDE SEQUENCE</scope>
    <source>
        <strain evidence="9">3313</strain>
    </source>
</reference>
<feature type="transmembrane region" description="Helical" evidence="7">
    <location>
        <begin position="48"/>
        <end position="72"/>
    </location>
</feature>
<keyword evidence="2" id="KW-1003">Cell membrane</keyword>
<keyword evidence="5 7" id="KW-0472">Membrane</keyword>
<name>A0AAW8NM97_9GAMM</name>
<keyword evidence="4 7" id="KW-1133">Transmembrane helix</keyword>
<evidence type="ECO:0000313" key="9">
    <source>
        <dbReference type="EMBL" id="MDR8523425.1"/>
    </source>
</evidence>
<comment type="subcellular location">
    <subcellularLocation>
        <location evidence="1">Cell membrane</location>
        <topology evidence="1">Multi-pass membrane protein</topology>
    </subcellularLocation>
</comment>
<feature type="transmembrane region" description="Helical" evidence="7">
    <location>
        <begin position="84"/>
        <end position="102"/>
    </location>
</feature>
<dbReference type="PANTHER" id="PTHR36115">
    <property type="entry name" value="PROLINE-RICH ANTIGEN HOMOLOG-RELATED"/>
    <property type="match status" value="1"/>
</dbReference>
<proteinExistence type="predicted"/>
<dbReference type="PANTHER" id="PTHR36115:SF6">
    <property type="entry name" value="PROLINE-RICH ANTIGEN HOMOLOG"/>
    <property type="match status" value="1"/>
</dbReference>
<evidence type="ECO:0000256" key="2">
    <source>
        <dbReference type="ARBA" id="ARBA00022475"/>
    </source>
</evidence>
<evidence type="ECO:0000256" key="3">
    <source>
        <dbReference type="ARBA" id="ARBA00022692"/>
    </source>
</evidence>
<evidence type="ECO:0000256" key="5">
    <source>
        <dbReference type="ARBA" id="ARBA00023136"/>
    </source>
</evidence>
<dbReference type="GO" id="GO:0005886">
    <property type="term" value="C:plasma membrane"/>
    <property type="evidence" value="ECO:0007669"/>
    <property type="project" value="UniProtKB-SubCell"/>
</dbReference>
<reference evidence="10 12" key="1">
    <citation type="journal article" date="2022" name="bioRxiv">
        <title>Prophages regulate Shewanella fidelis 3313 motility and biofilm formation: implications for gut colonization dynamics in Ciona robusta.</title>
        <authorList>
            <person name="Natarajan O."/>
            <person name="Gibboney S.L."/>
            <person name="Young M.N."/>
            <person name="Lim S.J."/>
            <person name="Pluta N."/>
            <person name="Atkinson C.G."/>
            <person name="Leigh B.A."/>
            <person name="Liberti A."/>
            <person name="Kees E.D."/>
            <person name="Breitbart M."/>
            <person name="Gralnick J.A."/>
            <person name="Dishaw L.J."/>
        </authorList>
    </citation>
    <scope>NUCLEOTIDE SEQUENCE [LARGE SCALE GENOMIC DNA]</scope>
    <source>
        <strain evidence="10 12">JG4066</strain>
    </source>
</reference>
<dbReference type="AlphaFoldDB" id="A0AAW8NM97"/>
<sequence length="405" mass="44864">MMQQPTICKHNDPKTWVTPFAFDLASNILYMPLASPLKRGIAMLIDGLLVVVLAETAGWTFVLLVLATLVIQTQSKKAAKLFKWAIYSIMLIGLIMAVVDYYTDIDEQIHNIDPQFNRHYSELTSAENSDSEVSSAPAEFDGMMDIIGYMPAIYSLSQCRDFSCAAKRIEKLNAELADSSLGVTDKYQLIANVVADLPLTEREKEQLLKQSTDTVEQLEVLSPVENSSTELLKIQIAKLEQTALELNKQNAKLEQQLSDVNSNQATEENLEVAPEKTSPLAWLKGLLNDLGLGFGWAAFYFTVFTAWFDGQTLGKKLLGIRVVQLDGAKITLWGAFGRYGGYAAGFTTGLLGFIQIYWDANRQAIQDKISATVVIDVRRSKHQTAITDDNAAQDVNYSINNAADI</sequence>
<evidence type="ECO:0000313" key="11">
    <source>
        <dbReference type="Proteomes" id="UP001259340"/>
    </source>
</evidence>
<protein>
    <submittedName>
        <fullName evidence="9">RDD family protein</fullName>
    </submittedName>
</protein>
<dbReference type="InterPro" id="IPR010432">
    <property type="entry name" value="RDD"/>
</dbReference>
<evidence type="ECO:0000259" key="8">
    <source>
        <dbReference type="Pfam" id="PF06271"/>
    </source>
</evidence>
<dbReference type="Proteomes" id="UP001271263">
    <property type="component" value="Unassembled WGS sequence"/>
</dbReference>
<dbReference type="EMBL" id="JAPMLD010000003">
    <property type="protein sequence ID" value="MDW4824566.1"/>
    <property type="molecule type" value="Genomic_DNA"/>
</dbReference>
<evidence type="ECO:0000256" key="6">
    <source>
        <dbReference type="SAM" id="Coils"/>
    </source>
</evidence>
<accession>A0AAW8NM97</accession>
<dbReference type="Pfam" id="PF06271">
    <property type="entry name" value="RDD"/>
    <property type="match status" value="1"/>
</dbReference>
<comment type="caution">
    <text evidence="9">The sequence shown here is derived from an EMBL/GenBank/DDBJ whole genome shotgun (WGS) entry which is preliminary data.</text>
</comment>
<feature type="transmembrane region" description="Helical" evidence="7">
    <location>
        <begin position="286"/>
        <end position="308"/>
    </location>
</feature>
<evidence type="ECO:0000256" key="1">
    <source>
        <dbReference type="ARBA" id="ARBA00004651"/>
    </source>
</evidence>
<keyword evidence="6" id="KW-0175">Coiled coil</keyword>
<evidence type="ECO:0000313" key="10">
    <source>
        <dbReference type="EMBL" id="MDW4824566.1"/>
    </source>
</evidence>
<keyword evidence="12" id="KW-1185">Reference proteome</keyword>
<feature type="domain" description="RDD" evidence="8">
    <location>
        <begin position="295"/>
        <end position="370"/>
    </location>
</feature>
<dbReference type="InterPro" id="IPR051791">
    <property type="entry name" value="Pra-immunoreactive"/>
</dbReference>
<dbReference type="EMBL" id="JAPMLE010000001">
    <property type="protein sequence ID" value="MDR8523425.1"/>
    <property type="molecule type" value="Genomic_DNA"/>
</dbReference>